<name>A0A3G5ACF2_9VIRU</name>
<dbReference type="EMBL" id="MK072385">
    <property type="protein sequence ID" value="AYV83019.1"/>
    <property type="molecule type" value="Genomic_DNA"/>
</dbReference>
<protein>
    <submittedName>
        <fullName evidence="1">Uncharacterized protein</fullName>
    </submittedName>
</protein>
<proteinExistence type="predicted"/>
<accession>A0A3G5ACF2</accession>
<evidence type="ECO:0000313" key="1">
    <source>
        <dbReference type="EMBL" id="AYV83019.1"/>
    </source>
</evidence>
<organism evidence="1">
    <name type="scientific">Hyperionvirus sp</name>
    <dbReference type="NCBI Taxonomy" id="2487770"/>
    <lineage>
        <taxon>Viruses</taxon>
        <taxon>Varidnaviria</taxon>
        <taxon>Bamfordvirae</taxon>
        <taxon>Nucleocytoviricota</taxon>
        <taxon>Megaviricetes</taxon>
        <taxon>Imitervirales</taxon>
        <taxon>Mimiviridae</taxon>
        <taxon>Klosneuvirinae</taxon>
    </lineage>
</organism>
<reference evidence="1" key="1">
    <citation type="submission" date="2018-10" db="EMBL/GenBank/DDBJ databases">
        <title>Hidden diversity of soil giant viruses.</title>
        <authorList>
            <person name="Schulz F."/>
            <person name="Alteio L."/>
            <person name="Goudeau D."/>
            <person name="Ryan E.M."/>
            <person name="Malmstrom R.R."/>
            <person name="Blanchard J."/>
            <person name="Woyke T."/>
        </authorList>
    </citation>
    <scope>NUCLEOTIDE SEQUENCE</scope>
    <source>
        <strain evidence="1">HYV1</strain>
    </source>
</reference>
<sequence length="206" mass="24673">MKTNSIQFGKYRLLQKLKKYKLNNLFAYNDVFHSILEYADEKDKIHLYRVNVKLRNFISKSKLCPIYYKFNADFFVNNISNQKVLDIYNQNRDVFKKILRSGFLRTYCSCTALRECRIESKKKNCMPCHIYNFNKFLGCCGIDNIYNTMREQISFFPDDGDTVDAGKFAYEAIDSYHVIYKGEYKNNNVRIPKEKKTQTRYRKTHR</sequence>
<gene>
    <name evidence="1" type="ORF">Hyperionvirus3_165</name>
</gene>